<dbReference type="InterPro" id="IPR032675">
    <property type="entry name" value="LRR_dom_sf"/>
</dbReference>
<sequence>MPKLHLESDSSLKRRSLFARTPLRALTPINTDDLDGNSGSSTNLLKKRRASSAASHAVNQIRDKPPTSPHAHSPASPSRSEKPTRGALSRPASLMGSWKLSRSSDSYDDIGLLPSSTKSSFAETEDGEASYYPSEVLLHGEVQTSSSMFRKKREYLVLTETHLVRFKSQQKATESFSSVSPSVHRIQAARHSYSPSTGSMHDLTSGLSEHSGERELGTPLRHVVGVYRLDDGRPWFALEIASLDEKNNNASAMTLQFGEPKDMDLWLRSIREAANRVRRADAAPISLANSTMVARVVEREQDYEPPNFSIHKVVLRPGTKNSRSSSSDDILRVATTVCFLAIGVHKVHLIPLSRSSSRGTTSTLGSQTVQESHGVLTLTYMEVDEVDDSFEMTFRTPLRKPKVFQLASLASHEIAIRLRAMEEQLRPEWESRPFKLFLPKNVSDDILRNANANAHAVDLDSLDRTLIGYCVAYDVNPSSIRYKITHPEDDGPCFQLLPPVDRRTGQYGMTELLAIMRALRYNETFGSLSFADVQLDTLNGVADGYGFEHVCTKTKRGTPIQMSSEKLNEASLLVQEIRALAVTNRKLRRLDFTSCILRRPSNGDETGRGRDLGCGIVEALFPLCKHNTTNVDWIILNNIQLGETDLDYLVEAAVLRTCHFRGFGFSNTGLSDRTLSFVLDALRNQENTLEALDLSRNIARITPSSFDSHIGAFAFIRKLNLANLSRTSGPEPLMSAETLDVWRLSELTLSGVPLNTASVDALCMYLHNFKQSKGLRELCLDHTFLNGKDIALIMQTMTENPGEGREMHLDVSQNNIELGLVEFTRAIASGYAPKYLTLRLLEFEDEGAFRKLVLAIAANTTILSLDFSQASLPSDASDATCKALEKMFSDNRTLQYLDISGEESRLETTKLGVGVNRALWGLTENTSLRTLWIRFQKLGIQGASTLADVLKSNQTLTEVHCEHNGINLSGFTDLVNALNRNTTLLYLPEMDESRQIALKQTEDQVKQMRDDVPAQGPSKASSARTKFANMVGMPTIAIGKDRTSPGPSSLSDQDIKAALALVDESWDRQVYRLRLYLQRNIDIANGVPTNLEIDEEDFERPDTGTGSISKMIEQAKIDSTPTLEKQISFSAYLDTTMPSSGTTTDEREQDELDFYKEIASKLP</sequence>
<dbReference type="SUPFAM" id="SSF52047">
    <property type="entry name" value="RNI-like"/>
    <property type="match status" value="1"/>
</dbReference>
<feature type="region of interest" description="Disordered" evidence="1">
    <location>
        <begin position="191"/>
        <end position="213"/>
    </location>
</feature>
<organism evidence="3 4">
    <name type="scientific">Pseudovirgaria hyperparasitica</name>
    <dbReference type="NCBI Taxonomy" id="470096"/>
    <lineage>
        <taxon>Eukaryota</taxon>
        <taxon>Fungi</taxon>
        <taxon>Dikarya</taxon>
        <taxon>Ascomycota</taxon>
        <taxon>Pezizomycotina</taxon>
        <taxon>Dothideomycetes</taxon>
        <taxon>Dothideomycetes incertae sedis</taxon>
        <taxon>Acrospermales</taxon>
        <taxon>Acrospermaceae</taxon>
        <taxon>Pseudovirgaria</taxon>
    </lineage>
</organism>
<dbReference type="Proteomes" id="UP000799437">
    <property type="component" value="Unassembled WGS sequence"/>
</dbReference>
<dbReference type="PROSITE" id="PS50003">
    <property type="entry name" value="PH_DOMAIN"/>
    <property type="match status" value="1"/>
</dbReference>
<evidence type="ECO:0000259" key="2">
    <source>
        <dbReference type="PROSITE" id="PS50003"/>
    </source>
</evidence>
<accession>A0A6A6W2Y6</accession>
<feature type="domain" description="PH" evidence="2">
    <location>
        <begin position="135"/>
        <end position="275"/>
    </location>
</feature>
<gene>
    <name evidence="3" type="ORF">EJ05DRAFT_83499</name>
</gene>
<dbReference type="InterPro" id="IPR001849">
    <property type="entry name" value="PH_domain"/>
</dbReference>
<name>A0A6A6W2Y6_9PEZI</name>
<dbReference type="GeneID" id="54491060"/>
<dbReference type="PANTHER" id="PTHR24114:SF2">
    <property type="entry name" value="F-BOX DOMAIN-CONTAINING PROTEIN-RELATED"/>
    <property type="match status" value="1"/>
</dbReference>
<proteinExistence type="predicted"/>
<dbReference type="SMART" id="SM00233">
    <property type="entry name" value="PH"/>
    <property type="match status" value="1"/>
</dbReference>
<dbReference type="AlphaFoldDB" id="A0A6A6W2Y6"/>
<dbReference type="Pfam" id="PF25353">
    <property type="entry name" value="PH_2nd_LRR"/>
    <property type="match status" value="1"/>
</dbReference>
<feature type="region of interest" description="Disordered" evidence="1">
    <location>
        <begin position="1"/>
        <end position="95"/>
    </location>
</feature>
<evidence type="ECO:0000313" key="3">
    <source>
        <dbReference type="EMBL" id="KAF2755947.1"/>
    </source>
</evidence>
<dbReference type="OrthoDB" id="120976at2759"/>
<feature type="compositionally biased region" description="Low complexity" evidence="1">
    <location>
        <begin position="69"/>
        <end position="78"/>
    </location>
</feature>
<reference evidence="3" key="1">
    <citation type="journal article" date="2020" name="Stud. Mycol.">
        <title>101 Dothideomycetes genomes: a test case for predicting lifestyles and emergence of pathogens.</title>
        <authorList>
            <person name="Haridas S."/>
            <person name="Albert R."/>
            <person name="Binder M."/>
            <person name="Bloem J."/>
            <person name="Labutti K."/>
            <person name="Salamov A."/>
            <person name="Andreopoulos B."/>
            <person name="Baker S."/>
            <person name="Barry K."/>
            <person name="Bills G."/>
            <person name="Bluhm B."/>
            <person name="Cannon C."/>
            <person name="Castanera R."/>
            <person name="Culley D."/>
            <person name="Daum C."/>
            <person name="Ezra D."/>
            <person name="Gonzalez J."/>
            <person name="Henrissat B."/>
            <person name="Kuo A."/>
            <person name="Liang C."/>
            <person name="Lipzen A."/>
            <person name="Lutzoni F."/>
            <person name="Magnuson J."/>
            <person name="Mondo S."/>
            <person name="Nolan M."/>
            <person name="Ohm R."/>
            <person name="Pangilinan J."/>
            <person name="Park H.-J."/>
            <person name="Ramirez L."/>
            <person name="Alfaro M."/>
            <person name="Sun H."/>
            <person name="Tritt A."/>
            <person name="Yoshinaga Y."/>
            <person name="Zwiers L.-H."/>
            <person name="Turgeon B."/>
            <person name="Goodwin S."/>
            <person name="Spatafora J."/>
            <person name="Crous P."/>
            <person name="Grigoriev I."/>
        </authorList>
    </citation>
    <scope>NUCLEOTIDE SEQUENCE</scope>
    <source>
        <strain evidence="3">CBS 121739</strain>
    </source>
</reference>
<evidence type="ECO:0000256" key="1">
    <source>
        <dbReference type="SAM" id="MobiDB-lite"/>
    </source>
</evidence>
<dbReference type="Gene3D" id="3.80.10.10">
    <property type="entry name" value="Ribonuclease Inhibitor"/>
    <property type="match status" value="1"/>
</dbReference>
<dbReference type="RefSeq" id="XP_033598398.1">
    <property type="nucleotide sequence ID" value="XM_033750006.1"/>
</dbReference>
<dbReference type="InterPro" id="IPR057334">
    <property type="entry name" value="PH_2nd_LRR"/>
</dbReference>
<evidence type="ECO:0000313" key="4">
    <source>
        <dbReference type="Proteomes" id="UP000799437"/>
    </source>
</evidence>
<protein>
    <submittedName>
        <fullName evidence="3">Leucine rich repeat protein-like protein</fullName>
    </submittedName>
</protein>
<keyword evidence="4" id="KW-1185">Reference proteome</keyword>
<dbReference type="PANTHER" id="PTHR24114">
    <property type="entry name" value="LEUCINE RICH REPEAT FAMILY PROTEIN"/>
    <property type="match status" value="1"/>
</dbReference>
<feature type="compositionally biased region" description="Basic and acidic residues" evidence="1">
    <location>
        <begin position="1"/>
        <end position="12"/>
    </location>
</feature>
<dbReference type="EMBL" id="ML996576">
    <property type="protein sequence ID" value="KAF2755947.1"/>
    <property type="molecule type" value="Genomic_DNA"/>
</dbReference>
<dbReference type="InterPro" id="IPR052394">
    <property type="entry name" value="LRR-containing"/>
</dbReference>